<evidence type="ECO:0000313" key="3">
    <source>
        <dbReference type="Proteomes" id="UP001205609"/>
    </source>
</evidence>
<keyword evidence="3" id="KW-1185">Reference proteome</keyword>
<dbReference type="EMBL" id="JANUXY010000001">
    <property type="protein sequence ID" value="MCS4485420.1"/>
    <property type="molecule type" value="Genomic_DNA"/>
</dbReference>
<dbReference type="Gene3D" id="3.40.630.30">
    <property type="match status" value="1"/>
</dbReference>
<proteinExistence type="predicted"/>
<reference evidence="2 3" key="1">
    <citation type="journal article" date="2023" name="Int. J. Syst. Evol. Microbiol.">
        <title>Streptococcus sciuri sp. nov., Staphylococcus marylandisciuri sp. nov. and Staphylococcus americanisciuri sp. nov., isolated from faeces of eastern grey squirrel (Sciurus carolinensis).</title>
        <authorList>
            <person name="Volokhov D.V."/>
            <person name="Zagorodnyaya T.A."/>
            <person name="Furtak V.A."/>
            <person name="Nattanmai G."/>
            <person name="Randall L."/>
            <person name="Jose S."/>
            <person name="Gao Y."/>
            <person name="Eisenberg T."/>
            <person name="Delmonte P."/>
            <person name="Blom J."/>
            <person name="Mitchell K.K."/>
        </authorList>
    </citation>
    <scope>NUCLEOTIDE SEQUENCE [LARGE SCALE GENOMIC DNA]</scope>
    <source>
        <strain evidence="2 3">GRT3</strain>
    </source>
</reference>
<dbReference type="SUPFAM" id="SSF55729">
    <property type="entry name" value="Acyl-CoA N-acyltransferases (Nat)"/>
    <property type="match status" value="1"/>
</dbReference>
<sequence length="167" mass="19576">MRLATMSDIDAILVLVAEAKEIMKQDNHNQWDISYPVKKDFIQDITDKTLYVLDESDIIKGFIVINNLSPEWYNQFEWPVSRDHALVIHRLVASAKYPGVARKLIDFAENYAKSHQFNVLLTDTFSENQRAQARFKKHHFIKVGEMLSETFPFDKGKPFYAYYKKIN</sequence>
<evidence type="ECO:0000313" key="2">
    <source>
        <dbReference type="EMBL" id="MCS4485420.1"/>
    </source>
</evidence>
<feature type="domain" description="N-acetyltransferase" evidence="1">
    <location>
        <begin position="1"/>
        <end position="167"/>
    </location>
</feature>
<comment type="caution">
    <text evidence="2">The sequence shown here is derived from an EMBL/GenBank/DDBJ whole genome shotgun (WGS) entry which is preliminary data.</text>
</comment>
<dbReference type="Proteomes" id="UP001205609">
    <property type="component" value="Unassembled WGS sequence"/>
</dbReference>
<evidence type="ECO:0000259" key="1">
    <source>
        <dbReference type="PROSITE" id="PS51186"/>
    </source>
</evidence>
<gene>
    <name evidence="2" type="ORF">NXS11_00775</name>
</gene>
<dbReference type="PROSITE" id="PS51186">
    <property type="entry name" value="GNAT"/>
    <property type="match status" value="1"/>
</dbReference>
<protein>
    <submittedName>
        <fullName evidence="2">GNAT family N-acetyltransferase</fullName>
    </submittedName>
</protein>
<dbReference type="RefSeq" id="WP_259197822.1">
    <property type="nucleotide sequence ID" value="NZ_JANUXY010000001.1"/>
</dbReference>
<accession>A0ABT2EYV5</accession>
<name>A0ABT2EYV5_9STAP</name>
<dbReference type="InterPro" id="IPR000182">
    <property type="entry name" value="GNAT_dom"/>
</dbReference>
<dbReference type="InterPro" id="IPR016181">
    <property type="entry name" value="Acyl_CoA_acyltransferase"/>
</dbReference>
<dbReference type="Pfam" id="PF00583">
    <property type="entry name" value="Acetyltransf_1"/>
    <property type="match status" value="1"/>
</dbReference>
<organism evidence="2 3">
    <name type="scientific">Staphylococcus americanisciuri</name>
    <dbReference type="NCBI Taxonomy" id="2973940"/>
    <lineage>
        <taxon>Bacteria</taxon>
        <taxon>Bacillati</taxon>
        <taxon>Bacillota</taxon>
        <taxon>Bacilli</taxon>
        <taxon>Bacillales</taxon>
        <taxon>Staphylococcaceae</taxon>
        <taxon>Staphylococcus</taxon>
    </lineage>
</organism>